<evidence type="ECO:0000256" key="3">
    <source>
        <dbReference type="ARBA" id="ARBA00022448"/>
    </source>
</evidence>
<keyword evidence="4" id="KW-1134">Transmembrane beta strand</keyword>
<keyword evidence="10" id="KW-1185">Reference proteome</keyword>
<evidence type="ECO:0000313" key="9">
    <source>
        <dbReference type="EMBL" id="OUO57698.1"/>
    </source>
</evidence>
<feature type="chain" id="PRO_5012079407" description="Transporter" evidence="8">
    <location>
        <begin position="21"/>
        <end position="459"/>
    </location>
</feature>
<dbReference type="GO" id="GO:0009279">
    <property type="term" value="C:cell outer membrane"/>
    <property type="evidence" value="ECO:0007669"/>
    <property type="project" value="UniProtKB-SubCell"/>
</dbReference>
<dbReference type="SUPFAM" id="SSF56954">
    <property type="entry name" value="Outer membrane efflux proteins (OEP)"/>
    <property type="match status" value="1"/>
</dbReference>
<comment type="caution">
    <text evidence="9">The sequence shown here is derived from an EMBL/GenBank/DDBJ whole genome shotgun (WGS) entry which is preliminary data.</text>
</comment>
<evidence type="ECO:0000256" key="7">
    <source>
        <dbReference type="ARBA" id="ARBA00023237"/>
    </source>
</evidence>
<keyword evidence="3" id="KW-0813">Transport</keyword>
<accession>A0A1Y4DL91</accession>
<protein>
    <recommendedName>
        <fullName evidence="11">Transporter</fullName>
    </recommendedName>
</protein>
<keyword evidence="6" id="KW-0472">Membrane</keyword>
<evidence type="ECO:0000256" key="8">
    <source>
        <dbReference type="SAM" id="SignalP"/>
    </source>
</evidence>
<sequence>MRKWIVLALLAMYAPVGLEAAPNNSANSLFAEREEVGGEKITIADAIRMALSDSYQIIDAQKTKEIYEEQLAEANSYFYPSLSLDGSYSRALKKGKIIMGSNSIEIGQNNTYTAGLSGSYILWSGGQIRNTARAAKVGAETGFYNLRHVQDLVTQQVVKFCYDIIYAAALIRVQEEYLDIAKQHLAEAQAKYKQGLASNLDVLTQKVKVENIEPLVLQAKKNFELGNLYLRQILNRDPEDNIYLTWSEKDLHLPPTPPLDELYRIAMERRPELMLSKLAVDAAHYNINIAKAGHMPVLALNADYTYNGITDHGFPQHKQDYYWSSSAGVSLSIPLFEGGKVSSQVAQKELAYEQAVAAYQNKMKNVRIEVKEAWLNLEEARSRIEATKGVVDEARENLSAQMQRYRAGLTSQLEVNDAISNVNDSDLQFVQAVYDGAIALSDLKFAVGAEVELYEKKDN</sequence>
<dbReference type="GO" id="GO:0015288">
    <property type="term" value="F:porin activity"/>
    <property type="evidence" value="ECO:0007669"/>
    <property type="project" value="TreeGrafter"/>
</dbReference>
<organism evidence="9 10">
    <name type="scientific">Candidatus Avelusimicrobium gallicola</name>
    <dbReference type="NCBI Taxonomy" id="2562704"/>
    <lineage>
        <taxon>Bacteria</taxon>
        <taxon>Pseudomonadati</taxon>
        <taxon>Elusimicrobiota</taxon>
        <taxon>Elusimicrobia</taxon>
        <taxon>Elusimicrobiales</taxon>
        <taxon>Elusimicrobiaceae</taxon>
        <taxon>Candidatus Avelusimicrobium</taxon>
    </lineage>
</organism>
<comment type="similarity">
    <text evidence="2">Belongs to the outer membrane factor (OMF) (TC 1.B.17) family.</text>
</comment>
<gene>
    <name evidence="9" type="ORF">B5F75_02680</name>
</gene>
<dbReference type="Proteomes" id="UP000196368">
    <property type="component" value="Unassembled WGS sequence"/>
</dbReference>
<dbReference type="Pfam" id="PF02321">
    <property type="entry name" value="OEP"/>
    <property type="match status" value="2"/>
</dbReference>
<keyword evidence="7" id="KW-0998">Cell outer membrane</keyword>
<dbReference type="InterPro" id="IPR003423">
    <property type="entry name" value="OMP_efflux"/>
</dbReference>
<dbReference type="GO" id="GO:1990281">
    <property type="term" value="C:efflux pump complex"/>
    <property type="evidence" value="ECO:0007669"/>
    <property type="project" value="TreeGrafter"/>
</dbReference>
<name>A0A1Y4DL91_9BACT</name>
<dbReference type="InterPro" id="IPR051906">
    <property type="entry name" value="TolC-like"/>
</dbReference>
<dbReference type="Gene3D" id="1.20.1600.10">
    <property type="entry name" value="Outer membrane efflux proteins (OEP)"/>
    <property type="match status" value="1"/>
</dbReference>
<dbReference type="PANTHER" id="PTHR30026:SF20">
    <property type="entry name" value="OUTER MEMBRANE PROTEIN TOLC"/>
    <property type="match status" value="1"/>
</dbReference>
<dbReference type="GO" id="GO:0015562">
    <property type="term" value="F:efflux transmembrane transporter activity"/>
    <property type="evidence" value="ECO:0007669"/>
    <property type="project" value="InterPro"/>
</dbReference>
<reference evidence="10" key="1">
    <citation type="submission" date="2017-04" db="EMBL/GenBank/DDBJ databases">
        <title>Function of individual gut microbiota members based on whole genome sequencing of pure cultures obtained from chicken caecum.</title>
        <authorList>
            <person name="Medvecky M."/>
            <person name="Cejkova D."/>
            <person name="Polansky O."/>
            <person name="Karasova D."/>
            <person name="Kubasova T."/>
            <person name="Cizek A."/>
            <person name="Rychlik I."/>
        </authorList>
    </citation>
    <scope>NUCLEOTIDE SEQUENCE [LARGE SCALE GENOMIC DNA]</scope>
    <source>
        <strain evidence="10">An273</strain>
    </source>
</reference>
<dbReference type="PANTHER" id="PTHR30026">
    <property type="entry name" value="OUTER MEMBRANE PROTEIN TOLC"/>
    <property type="match status" value="1"/>
</dbReference>
<keyword evidence="5" id="KW-0812">Transmembrane</keyword>
<dbReference type="RefSeq" id="WP_087287530.1">
    <property type="nucleotide sequence ID" value="NZ_NFJD01000001.1"/>
</dbReference>
<evidence type="ECO:0000256" key="6">
    <source>
        <dbReference type="ARBA" id="ARBA00023136"/>
    </source>
</evidence>
<proteinExistence type="inferred from homology"/>
<comment type="subcellular location">
    <subcellularLocation>
        <location evidence="1">Cell outer membrane</location>
    </subcellularLocation>
</comment>
<evidence type="ECO:0000256" key="4">
    <source>
        <dbReference type="ARBA" id="ARBA00022452"/>
    </source>
</evidence>
<evidence type="ECO:0008006" key="11">
    <source>
        <dbReference type="Google" id="ProtNLM"/>
    </source>
</evidence>
<dbReference type="AlphaFoldDB" id="A0A1Y4DL91"/>
<feature type="signal peptide" evidence="8">
    <location>
        <begin position="1"/>
        <end position="20"/>
    </location>
</feature>
<dbReference type="EMBL" id="NFJD01000001">
    <property type="protein sequence ID" value="OUO57698.1"/>
    <property type="molecule type" value="Genomic_DNA"/>
</dbReference>
<evidence type="ECO:0000256" key="1">
    <source>
        <dbReference type="ARBA" id="ARBA00004442"/>
    </source>
</evidence>
<dbReference type="OrthoDB" id="9811587at2"/>
<evidence type="ECO:0000313" key="10">
    <source>
        <dbReference type="Proteomes" id="UP000196368"/>
    </source>
</evidence>
<keyword evidence="8" id="KW-0732">Signal</keyword>
<evidence type="ECO:0000256" key="5">
    <source>
        <dbReference type="ARBA" id="ARBA00022692"/>
    </source>
</evidence>
<evidence type="ECO:0000256" key="2">
    <source>
        <dbReference type="ARBA" id="ARBA00007613"/>
    </source>
</evidence>